<evidence type="ECO:0000256" key="1">
    <source>
        <dbReference type="SAM" id="MobiDB-lite"/>
    </source>
</evidence>
<gene>
    <name evidence="2" type="ORF">VKT23_006659</name>
</gene>
<dbReference type="Proteomes" id="UP001498398">
    <property type="component" value="Unassembled WGS sequence"/>
</dbReference>
<comment type="caution">
    <text evidence="2">The sequence shown here is derived from an EMBL/GenBank/DDBJ whole genome shotgun (WGS) entry which is preliminary data.</text>
</comment>
<name>A0ABR1JRR1_9AGAR</name>
<reference evidence="2 3" key="1">
    <citation type="submission" date="2024-01" db="EMBL/GenBank/DDBJ databases">
        <title>A draft genome for the cacao thread blight pathogen Marasmiellus scandens.</title>
        <authorList>
            <person name="Baruah I.K."/>
            <person name="Leung J."/>
            <person name="Bukari Y."/>
            <person name="Amoako-Attah I."/>
            <person name="Meinhardt L.W."/>
            <person name="Bailey B.A."/>
            <person name="Cohen S.P."/>
        </authorList>
    </citation>
    <scope>NUCLEOTIDE SEQUENCE [LARGE SCALE GENOMIC DNA]</scope>
    <source>
        <strain evidence="2 3">GH-19</strain>
    </source>
</reference>
<evidence type="ECO:0000313" key="3">
    <source>
        <dbReference type="Proteomes" id="UP001498398"/>
    </source>
</evidence>
<accession>A0ABR1JRR1</accession>
<organism evidence="2 3">
    <name type="scientific">Marasmiellus scandens</name>
    <dbReference type="NCBI Taxonomy" id="2682957"/>
    <lineage>
        <taxon>Eukaryota</taxon>
        <taxon>Fungi</taxon>
        <taxon>Dikarya</taxon>
        <taxon>Basidiomycota</taxon>
        <taxon>Agaricomycotina</taxon>
        <taxon>Agaricomycetes</taxon>
        <taxon>Agaricomycetidae</taxon>
        <taxon>Agaricales</taxon>
        <taxon>Marasmiineae</taxon>
        <taxon>Omphalotaceae</taxon>
        <taxon>Marasmiellus</taxon>
    </lineage>
</organism>
<evidence type="ECO:0000313" key="2">
    <source>
        <dbReference type="EMBL" id="KAK7464489.1"/>
    </source>
</evidence>
<protein>
    <submittedName>
        <fullName evidence="2">Uncharacterized protein</fullName>
    </submittedName>
</protein>
<sequence>MSPYTYQPPSSPTYGFFPTGVTSPNAFASFHQCPRDTHAMYAAAFPSSSSSYPNSTNNGQQTHGIQNPLKKLVSRK</sequence>
<dbReference type="EMBL" id="JBANRG010000008">
    <property type="protein sequence ID" value="KAK7464489.1"/>
    <property type="molecule type" value="Genomic_DNA"/>
</dbReference>
<feature type="region of interest" description="Disordered" evidence="1">
    <location>
        <begin position="48"/>
        <end position="76"/>
    </location>
</feature>
<proteinExistence type="predicted"/>
<keyword evidence="3" id="KW-1185">Reference proteome</keyword>
<feature type="compositionally biased region" description="Polar residues" evidence="1">
    <location>
        <begin position="52"/>
        <end position="65"/>
    </location>
</feature>